<dbReference type="Gene3D" id="3.40.50.720">
    <property type="entry name" value="NAD(P)-binding Rossmann-like Domain"/>
    <property type="match status" value="1"/>
</dbReference>
<evidence type="ECO:0000313" key="5">
    <source>
        <dbReference type="Proteomes" id="UP000243688"/>
    </source>
</evidence>
<evidence type="ECO:0000259" key="3">
    <source>
        <dbReference type="SMART" id="SM00822"/>
    </source>
</evidence>
<protein>
    <submittedName>
        <fullName evidence="4">3-ketoacyl-ACP reductase</fullName>
    </submittedName>
</protein>
<dbReference type="InterPro" id="IPR036291">
    <property type="entry name" value="NAD(P)-bd_dom_sf"/>
</dbReference>
<dbReference type="InterPro" id="IPR050259">
    <property type="entry name" value="SDR"/>
</dbReference>
<name>A0A2A6E0C3_9BACL</name>
<dbReference type="InterPro" id="IPR002347">
    <property type="entry name" value="SDR_fam"/>
</dbReference>
<dbReference type="PANTHER" id="PTHR42879">
    <property type="entry name" value="3-OXOACYL-(ACYL-CARRIER-PROTEIN) REDUCTASE"/>
    <property type="match status" value="1"/>
</dbReference>
<dbReference type="PRINTS" id="PR00080">
    <property type="entry name" value="SDRFAMILY"/>
</dbReference>
<comment type="similarity">
    <text evidence="1">Belongs to the short-chain dehydrogenases/reductases (SDR) family.</text>
</comment>
<comment type="caution">
    <text evidence="4">The sequence shown here is derived from an EMBL/GenBank/DDBJ whole genome shotgun (WGS) entry which is preliminary data.</text>
</comment>
<organism evidence="4 5">
    <name type="scientific">Candidatus Reconcilbacillus cellulovorans</name>
    <dbReference type="NCBI Taxonomy" id="1906605"/>
    <lineage>
        <taxon>Bacteria</taxon>
        <taxon>Bacillati</taxon>
        <taxon>Bacillota</taxon>
        <taxon>Bacilli</taxon>
        <taxon>Bacillales</taxon>
        <taxon>Paenibacillaceae</taxon>
        <taxon>Candidatus Reconcilbacillus</taxon>
    </lineage>
</organism>
<dbReference type="PROSITE" id="PS00061">
    <property type="entry name" value="ADH_SHORT"/>
    <property type="match status" value="1"/>
</dbReference>
<dbReference type="Proteomes" id="UP000243688">
    <property type="component" value="Unassembled WGS sequence"/>
</dbReference>
<dbReference type="GO" id="GO:0016491">
    <property type="term" value="F:oxidoreductase activity"/>
    <property type="evidence" value="ECO:0007669"/>
    <property type="project" value="UniProtKB-KW"/>
</dbReference>
<dbReference type="AlphaFoldDB" id="A0A2A6E0C3"/>
<dbReference type="SMART" id="SM00822">
    <property type="entry name" value="PKS_KR"/>
    <property type="match status" value="1"/>
</dbReference>
<dbReference type="SUPFAM" id="SSF51735">
    <property type="entry name" value="NAD(P)-binding Rossmann-fold domains"/>
    <property type="match status" value="1"/>
</dbReference>
<sequence>MRNALITGASGGIGSAVAELLASRGFDVAIHYFRSEQAAQEVERRCRRYGVRVETVCADLRRSDEVARMKEQLTCAGFRPDVLVNNAGAAYFGLLGDMDESSWDDVIDANLKSVFLCTRAFLDGMLANKYGRIINISSVWGICGASCEAAYSAAKGGVNALTKALAKELAPSGITVNAIAPGAVDTRMNAVLDADERRELLGEIPAGRFARPEEIASWVHFLALPESGYITGQIIVLDGGWTA</sequence>
<dbReference type="InterPro" id="IPR020904">
    <property type="entry name" value="Sc_DH/Rdtase_CS"/>
</dbReference>
<evidence type="ECO:0000256" key="1">
    <source>
        <dbReference type="ARBA" id="ARBA00006484"/>
    </source>
</evidence>
<dbReference type="FunFam" id="3.40.50.720:FF:000173">
    <property type="entry name" value="3-oxoacyl-[acyl-carrier protein] reductase"/>
    <property type="match status" value="1"/>
</dbReference>
<accession>A0A2A6E0C3</accession>
<gene>
    <name evidence="4" type="ORF">BLM47_06250</name>
</gene>
<evidence type="ECO:0000256" key="2">
    <source>
        <dbReference type="ARBA" id="ARBA00023002"/>
    </source>
</evidence>
<dbReference type="InterPro" id="IPR057326">
    <property type="entry name" value="KR_dom"/>
</dbReference>
<dbReference type="PANTHER" id="PTHR42879:SF2">
    <property type="entry name" value="3-OXOACYL-[ACYL-CARRIER-PROTEIN] REDUCTASE FABG"/>
    <property type="match status" value="1"/>
</dbReference>
<reference evidence="4 5" key="1">
    <citation type="submission" date="2016-12" db="EMBL/GenBank/DDBJ databases">
        <title>Candidatus Reconcilibacillus cellulovorans genome.</title>
        <authorList>
            <person name="Kolinko S."/>
            <person name="Wu Y.-W."/>
            <person name="Tachea F."/>
            <person name="Denzel E."/>
            <person name="Hiras J."/>
            <person name="Baecker N."/>
            <person name="Chan L.J."/>
            <person name="Eichorst S.A."/>
            <person name="Frey D."/>
            <person name="Adams P.D."/>
            <person name="Pray T."/>
            <person name="Tanjore D."/>
            <person name="Petzold C.J."/>
            <person name="Gladden J.M."/>
            <person name="Simmons B.A."/>
            <person name="Singer S.W."/>
        </authorList>
    </citation>
    <scope>NUCLEOTIDE SEQUENCE [LARGE SCALE GENOMIC DNA]</scope>
    <source>
        <strain evidence="4">JTherm</strain>
    </source>
</reference>
<dbReference type="Pfam" id="PF13561">
    <property type="entry name" value="adh_short_C2"/>
    <property type="match status" value="1"/>
</dbReference>
<dbReference type="EMBL" id="MOXJ01000012">
    <property type="protein sequence ID" value="PDO10580.1"/>
    <property type="molecule type" value="Genomic_DNA"/>
</dbReference>
<feature type="domain" description="Ketoreductase" evidence="3">
    <location>
        <begin position="2"/>
        <end position="182"/>
    </location>
</feature>
<dbReference type="PRINTS" id="PR00081">
    <property type="entry name" value="GDHRDH"/>
</dbReference>
<evidence type="ECO:0000313" key="4">
    <source>
        <dbReference type="EMBL" id="PDO10580.1"/>
    </source>
</evidence>
<dbReference type="NCBIfam" id="NF047420">
    <property type="entry name" value="EF_P_mod_YmfI"/>
    <property type="match status" value="1"/>
</dbReference>
<keyword evidence="2" id="KW-0560">Oxidoreductase</keyword>
<proteinExistence type="inferred from homology"/>
<dbReference type="GO" id="GO:0032787">
    <property type="term" value="P:monocarboxylic acid metabolic process"/>
    <property type="evidence" value="ECO:0007669"/>
    <property type="project" value="UniProtKB-ARBA"/>
</dbReference>
<dbReference type="NCBIfam" id="NF009466">
    <property type="entry name" value="PRK12826.1-2"/>
    <property type="match status" value="1"/>
</dbReference>